<comment type="cofactor">
    <cofactor evidence="4">
        <name>Mg(2+)</name>
        <dbReference type="ChEBI" id="CHEBI:18420"/>
    </cofactor>
</comment>
<dbReference type="PANTHER" id="PTHR20854:SF4">
    <property type="entry name" value="INOSITOL-1-MONOPHOSPHATASE-RELATED"/>
    <property type="match status" value="1"/>
</dbReference>
<dbReference type="GO" id="GO:0046872">
    <property type="term" value="F:metal ion binding"/>
    <property type="evidence" value="ECO:0007669"/>
    <property type="project" value="UniProtKB-KW"/>
</dbReference>
<dbReference type="InterPro" id="IPR020583">
    <property type="entry name" value="Inositol_monoP_metal-BS"/>
</dbReference>
<keyword evidence="1 4" id="KW-0479">Metal-binding</keyword>
<reference evidence="5" key="1">
    <citation type="submission" date="2020-10" db="EMBL/GenBank/DDBJ databases">
        <title>Sequencing the genomes of 1000 actinobacteria strains.</title>
        <authorList>
            <person name="Klenk H.-P."/>
        </authorList>
    </citation>
    <scope>NUCLEOTIDE SEQUENCE</scope>
    <source>
        <strain evidence="5">DSM 46832</strain>
    </source>
</reference>
<dbReference type="PRINTS" id="PR00377">
    <property type="entry name" value="IMPHPHTASES"/>
</dbReference>
<dbReference type="InterPro" id="IPR000760">
    <property type="entry name" value="Inositol_monophosphatase-like"/>
</dbReference>
<feature type="binding site" evidence="4">
    <location>
        <position position="84"/>
    </location>
    <ligand>
        <name>Mg(2+)</name>
        <dbReference type="ChEBI" id="CHEBI:18420"/>
        <label>1</label>
        <note>catalytic</note>
    </ligand>
</feature>
<name>A0A927M4Q7_9ACTN</name>
<dbReference type="RefSeq" id="WP_192766732.1">
    <property type="nucleotide sequence ID" value="NZ_JADBEB010000001.1"/>
</dbReference>
<dbReference type="CDD" id="cd01637">
    <property type="entry name" value="IMPase_like"/>
    <property type="match status" value="1"/>
</dbReference>
<evidence type="ECO:0000313" key="5">
    <source>
        <dbReference type="EMBL" id="MBE1486761.1"/>
    </source>
</evidence>
<dbReference type="Proteomes" id="UP000649753">
    <property type="component" value="Unassembled WGS sequence"/>
</dbReference>
<dbReference type="SUPFAM" id="SSF56655">
    <property type="entry name" value="Carbohydrate phosphatase"/>
    <property type="match status" value="1"/>
</dbReference>
<dbReference type="PROSITE" id="PS00629">
    <property type="entry name" value="IMP_1"/>
    <property type="match status" value="1"/>
</dbReference>
<dbReference type="EC" id="3.1.3.25" evidence="5"/>
<feature type="binding site" evidence="4">
    <location>
        <position position="81"/>
    </location>
    <ligand>
        <name>Mg(2+)</name>
        <dbReference type="ChEBI" id="CHEBI:18420"/>
        <label>1</label>
        <note>catalytic</note>
    </ligand>
</feature>
<evidence type="ECO:0000256" key="4">
    <source>
        <dbReference type="PIRSR" id="PIRSR600760-2"/>
    </source>
</evidence>
<dbReference type="Gene3D" id="3.30.540.10">
    <property type="entry name" value="Fructose-1,6-Bisphosphatase, subunit A, domain 1"/>
    <property type="match status" value="1"/>
</dbReference>
<dbReference type="PANTHER" id="PTHR20854">
    <property type="entry name" value="INOSITOL MONOPHOSPHATASE"/>
    <property type="match status" value="1"/>
</dbReference>
<feature type="binding site" evidence="4">
    <location>
        <position position="212"/>
    </location>
    <ligand>
        <name>Mg(2+)</name>
        <dbReference type="ChEBI" id="CHEBI:18420"/>
        <label>1</label>
        <note>catalytic</note>
    </ligand>
</feature>
<dbReference type="AlphaFoldDB" id="A0A927M4Q7"/>
<proteinExistence type="predicted"/>
<evidence type="ECO:0000256" key="1">
    <source>
        <dbReference type="ARBA" id="ARBA00022723"/>
    </source>
</evidence>
<protein>
    <submittedName>
        <fullName evidence="5">Myo-inositol-1(Or 4)-monophosphatase</fullName>
        <ecNumber evidence="5">3.1.3.25</ecNumber>
    </submittedName>
</protein>
<accession>A0A927M4Q7</accession>
<feature type="binding site" evidence="4">
    <location>
        <position position="66"/>
    </location>
    <ligand>
        <name>Mg(2+)</name>
        <dbReference type="ChEBI" id="CHEBI:18420"/>
        <label>1</label>
        <note>catalytic</note>
    </ligand>
</feature>
<gene>
    <name evidence="5" type="ORF">H4W31_002399</name>
</gene>
<evidence type="ECO:0000256" key="3">
    <source>
        <dbReference type="ARBA" id="ARBA00022842"/>
    </source>
</evidence>
<dbReference type="EMBL" id="JADBEB010000001">
    <property type="protein sequence ID" value="MBE1486761.1"/>
    <property type="molecule type" value="Genomic_DNA"/>
</dbReference>
<organism evidence="5 6">
    <name type="scientific">Plantactinospora soyae</name>
    <dbReference type="NCBI Taxonomy" id="1544732"/>
    <lineage>
        <taxon>Bacteria</taxon>
        <taxon>Bacillati</taxon>
        <taxon>Actinomycetota</taxon>
        <taxon>Actinomycetes</taxon>
        <taxon>Micromonosporales</taxon>
        <taxon>Micromonosporaceae</taxon>
        <taxon>Plantactinospora</taxon>
    </lineage>
</organism>
<feature type="binding site" evidence="4">
    <location>
        <position position="83"/>
    </location>
    <ligand>
        <name>Mg(2+)</name>
        <dbReference type="ChEBI" id="CHEBI:18420"/>
        <label>1</label>
        <note>catalytic</note>
    </ligand>
</feature>
<dbReference type="GO" id="GO:0008934">
    <property type="term" value="F:inositol monophosphate 1-phosphatase activity"/>
    <property type="evidence" value="ECO:0007669"/>
    <property type="project" value="TreeGrafter"/>
</dbReference>
<keyword evidence="3 4" id="KW-0460">Magnesium</keyword>
<keyword evidence="6" id="KW-1185">Reference proteome</keyword>
<dbReference type="Gene3D" id="3.40.190.80">
    <property type="match status" value="1"/>
</dbReference>
<dbReference type="GO" id="GO:0007165">
    <property type="term" value="P:signal transduction"/>
    <property type="evidence" value="ECO:0007669"/>
    <property type="project" value="TreeGrafter"/>
</dbReference>
<sequence>MTAYRELLPIAVKAIEQASTLMRRQTPGALTTKGDRDVASELDYRIERELRALLRDLTPEIGFLGEEEGSSGSGELRWSLDPIDGTANFVRRLPLCGVSLGLIHHQRPVLGVIDLPFLGSRYTAAEGEGAYVNGQPIEVSSTAILSEAIVAIGDYAVGPDASGKNRLRLALTAQLAEEVQRVRMTGSAALDLAWLAEGKLDAALTLSNHPWDMTAGVAIAREAGARILDRDGTEYTYDSSVTLAATPALAGQLLAAVQAAEALAGSAHER</sequence>
<evidence type="ECO:0000313" key="6">
    <source>
        <dbReference type="Proteomes" id="UP000649753"/>
    </source>
</evidence>
<keyword evidence="2 5" id="KW-0378">Hydrolase</keyword>
<dbReference type="Pfam" id="PF00459">
    <property type="entry name" value="Inositol_P"/>
    <property type="match status" value="1"/>
</dbReference>
<comment type="caution">
    <text evidence="5">The sequence shown here is derived from an EMBL/GenBank/DDBJ whole genome shotgun (WGS) entry which is preliminary data.</text>
</comment>
<dbReference type="GO" id="GO:0006020">
    <property type="term" value="P:inositol metabolic process"/>
    <property type="evidence" value="ECO:0007669"/>
    <property type="project" value="TreeGrafter"/>
</dbReference>
<evidence type="ECO:0000256" key="2">
    <source>
        <dbReference type="ARBA" id="ARBA00022801"/>
    </source>
</evidence>